<reference evidence="1 2" key="1">
    <citation type="journal article" date="2019" name="Nat. Plants">
        <title>Stout camphor tree genome fills gaps in understanding of flowering plant genome evolution.</title>
        <authorList>
            <person name="Chaw S.M."/>
            <person name="Liu Y.C."/>
            <person name="Wu Y.W."/>
            <person name="Wang H.Y."/>
            <person name="Lin C.I."/>
            <person name="Wu C.S."/>
            <person name="Ke H.M."/>
            <person name="Chang L.Y."/>
            <person name="Hsu C.Y."/>
            <person name="Yang H.T."/>
            <person name="Sudianto E."/>
            <person name="Hsu M.H."/>
            <person name="Wu K.P."/>
            <person name="Wang L.N."/>
            <person name="Leebens-Mack J.H."/>
            <person name="Tsai I.J."/>
        </authorList>
    </citation>
    <scope>NUCLEOTIDE SEQUENCE [LARGE SCALE GENOMIC DNA]</scope>
    <source>
        <strain evidence="2">cv. Chaw 1501</strain>
        <tissue evidence="1">Young leaves</tissue>
    </source>
</reference>
<dbReference type="AlphaFoldDB" id="A0A3S3P4P0"/>
<dbReference type="Proteomes" id="UP000283530">
    <property type="component" value="Unassembled WGS sequence"/>
</dbReference>
<evidence type="ECO:0000313" key="2">
    <source>
        <dbReference type="Proteomes" id="UP000283530"/>
    </source>
</evidence>
<comment type="caution">
    <text evidence="1">The sequence shown here is derived from an EMBL/GenBank/DDBJ whole genome shotgun (WGS) entry which is preliminary data.</text>
</comment>
<proteinExistence type="predicted"/>
<dbReference type="EMBL" id="QPKB01000010">
    <property type="protein sequence ID" value="RWR93282.1"/>
    <property type="molecule type" value="Genomic_DNA"/>
</dbReference>
<dbReference type="STRING" id="337451.A0A3S3P4P0"/>
<keyword evidence="2" id="KW-1185">Reference proteome</keyword>
<gene>
    <name evidence="1" type="ORF">CKAN_02252500</name>
</gene>
<name>A0A3S3P4P0_9MAGN</name>
<dbReference type="OrthoDB" id="2014825at2759"/>
<protein>
    <submittedName>
        <fullName evidence="1">Uncharacterized protein</fullName>
    </submittedName>
</protein>
<sequence length="211" mass="24106">MKQDIQTLRNFTLERLVFLMYLHGQSCYFFLEASAECCDHALELVTRGEAWVEGIVKGMENYTSNEIWTGRTPRAWGNPWDYMQPSTEIDGILVTCHQKMDTRLSTSHKLTSSGLYGPTKKHRVRVFQSTCESTFQTSTASGSPLKCRHACKIAILNSLYYATTHTGKLSIKQDHILIGTFITRMRCYQWEGNGWLPKCQQGLVLIIDLLL</sequence>
<organism evidence="1 2">
    <name type="scientific">Cinnamomum micranthum f. kanehirae</name>
    <dbReference type="NCBI Taxonomy" id="337451"/>
    <lineage>
        <taxon>Eukaryota</taxon>
        <taxon>Viridiplantae</taxon>
        <taxon>Streptophyta</taxon>
        <taxon>Embryophyta</taxon>
        <taxon>Tracheophyta</taxon>
        <taxon>Spermatophyta</taxon>
        <taxon>Magnoliopsida</taxon>
        <taxon>Magnoliidae</taxon>
        <taxon>Laurales</taxon>
        <taxon>Lauraceae</taxon>
        <taxon>Cinnamomum</taxon>
    </lineage>
</organism>
<accession>A0A3S3P4P0</accession>
<evidence type="ECO:0000313" key="1">
    <source>
        <dbReference type="EMBL" id="RWR93282.1"/>
    </source>
</evidence>